<proteinExistence type="predicted"/>
<dbReference type="PANTHER" id="PTHR30383">
    <property type="entry name" value="THIOESTERASE 1/PROTEASE 1/LYSOPHOSPHOLIPASE L1"/>
    <property type="match status" value="1"/>
</dbReference>
<gene>
    <name evidence="2" type="ORF">HMPREF3200_00495</name>
</gene>
<dbReference type="OrthoDB" id="2513075at2"/>
<accession>A0A133KHG9</accession>
<evidence type="ECO:0000313" key="2">
    <source>
        <dbReference type="EMBL" id="KWZ78910.1"/>
    </source>
</evidence>
<reference evidence="3" key="1">
    <citation type="submission" date="2016-01" db="EMBL/GenBank/DDBJ databases">
        <authorList>
            <person name="Mitreva M."/>
            <person name="Pepin K.H."/>
            <person name="Mihindukulasuriya K.A."/>
            <person name="Fulton R."/>
            <person name="Fronick C."/>
            <person name="O'Laughlin M."/>
            <person name="Miner T."/>
            <person name="Herter B."/>
            <person name="Rosa B.A."/>
            <person name="Cordes M."/>
            <person name="Tomlinson C."/>
            <person name="Wollam A."/>
            <person name="Palsikar V.B."/>
            <person name="Mardis E.R."/>
            <person name="Wilson R.K."/>
        </authorList>
    </citation>
    <scope>NUCLEOTIDE SEQUENCE [LARGE SCALE GENOMIC DNA]</scope>
    <source>
        <strain evidence="3">MJR8151</strain>
    </source>
</reference>
<dbReference type="Pfam" id="PF13472">
    <property type="entry name" value="Lipase_GDSL_2"/>
    <property type="match status" value="1"/>
</dbReference>
<keyword evidence="3" id="KW-1185">Reference proteome</keyword>
<name>A0A133KHG9_9FIRM</name>
<dbReference type="SUPFAM" id="SSF52266">
    <property type="entry name" value="SGNH hydrolase"/>
    <property type="match status" value="1"/>
</dbReference>
<dbReference type="InterPro" id="IPR013830">
    <property type="entry name" value="SGNH_hydro"/>
</dbReference>
<dbReference type="STRING" id="33036.HMPREF3200_00495"/>
<dbReference type="PATRIC" id="fig|33036.3.peg.493"/>
<organism evidence="2 3">
    <name type="scientific">Anaerococcus tetradius</name>
    <dbReference type="NCBI Taxonomy" id="33036"/>
    <lineage>
        <taxon>Bacteria</taxon>
        <taxon>Bacillati</taxon>
        <taxon>Bacillota</taxon>
        <taxon>Tissierellia</taxon>
        <taxon>Tissierellales</taxon>
        <taxon>Peptoniphilaceae</taxon>
        <taxon>Anaerococcus</taxon>
    </lineage>
</organism>
<dbReference type="InterPro" id="IPR036514">
    <property type="entry name" value="SGNH_hydro_sf"/>
</dbReference>
<sequence>MKIICLGDSFTQGYLVEDKNYTRFLEKAGFLVRNLGVNGSTTEEILERYQRFKGVNKEDTLIIFAGTNDFLNAISVEFAYQNLKRILNMRKLEKTIIVIPPYIEEEVSYIFYKEVNVKIDYLAEKLGKLRKDEDFTLIDARRISGRYIDGIHLARDFHKKLAEEILRKIDD</sequence>
<evidence type="ECO:0000313" key="3">
    <source>
        <dbReference type="Proteomes" id="UP000070383"/>
    </source>
</evidence>
<dbReference type="EMBL" id="LRPM01000011">
    <property type="protein sequence ID" value="KWZ78910.1"/>
    <property type="molecule type" value="Genomic_DNA"/>
</dbReference>
<dbReference type="PANTHER" id="PTHR30383:SF29">
    <property type="entry name" value="SGNH HYDROLASE-TYPE ESTERASE DOMAIN-CONTAINING PROTEIN"/>
    <property type="match status" value="1"/>
</dbReference>
<feature type="domain" description="SGNH hydrolase-type esterase" evidence="1">
    <location>
        <begin position="5"/>
        <end position="144"/>
    </location>
</feature>
<dbReference type="InterPro" id="IPR051532">
    <property type="entry name" value="Ester_Hydrolysis_Enzymes"/>
</dbReference>
<evidence type="ECO:0000259" key="1">
    <source>
        <dbReference type="Pfam" id="PF13472"/>
    </source>
</evidence>
<protein>
    <submittedName>
        <fullName evidence="2">GDSL-like protein</fullName>
    </submittedName>
</protein>
<dbReference type="Proteomes" id="UP000070383">
    <property type="component" value="Unassembled WGS sequence"/>
</dbReference>
<dbReference type="RefSeq" id="WP_060929074.1">
    <property type="nucleotide sequence ID" value="NZ_KQ955254.1"/>
</dbReference>
<comment type="caution">
    <text evidence="2">The sequence shown here is derived from an EMBL/GenBank/DDBJ whole genome shotgun (WGS) entry which is preliminary data.</text>
</comment>
<dbReference type="AlphaFoldDB" id="A0A133KHG9"/>
<dbReference type="Gene3D" id="3.40.50.1110">
    <property type="entry name" value="SGNH hydrolase"/>
    <property type="match status" value="1"/>
</dbReference>